<evidence type="ECO:0000256" key="5">
    <source>
        <dbReference type="ARBA" id="ARBA00022839"/>
    </source>
</evidence>
<organism evidence="7 8">
    <name type="scientific">Neosynechococcus sphagnicola sy1</name>
    <dbReference type="NCBI Taxonomy" id="1497020"/>
    <lineage>
        <taxon>Bacteria</taxon>
        <taxon>Bacillati</taxon>
        <taxon>Cyanobacteriota</taxon>
        <taxon>Cyanophyceae</taxon>
        <taxon>Neosynechococcales</taxon>
        <taxon>Neosynechococcaceae</taxon>
        <taxon>Neosynechococcus</taxon>
    </lineage>
</organism>
<dbReference type="PANTHER" id="PTHR30337:SF0">
    <property type="entry name" value="NUCLEASE SBCCD SUBUNIT D"/>
    <property type="match status" value="1"/>
</dbReference>
<evidence type="ECO:0000256" key="4">
    <source>
        <dbReference type="ARBA" id="ARBA00022801"/>
    </source>
</evidence>
<evidence type="ECO:0000313" key="7">
    <source>
        <dbReference type="EMBL" id="KGF73044.1"/>
    </source>
</evidence>
<evidence type="ECO:0000256" key="3">
    <source>
        <dbReference type="ARBA" id="ARBA00022722"/>
    </source>
</evidence>
<dbReference type="Gene3D" id="3.60.21.10">
    <property type="match status" value="1"/>
</dbReference>
<dbReference type="PANTHER" id="PTHR30337">
    <property type="entry name" value="COMPONENT OF ATP-DEPENDENT DSDNA EXONUCLEASE"/>
    <property type="match status" value="1"/>
</dbReference>
<keyword evidence="3" id="KW-0540">Nuclease</keyword>
<dbReference type="EMBL" id="JJML01000016">
    <property type="protein sequence ID" value="KGF73044.1"/>
    <property type="molecule type" value="Genomic_DNA"/>
</dbReference>
<accession>A0A098TL66</accession>
<keyword evidence="5" id="KW-0269">Exonuclease</keyword>
<dbReference type="InterPro" id="IPR041796">
    <property type="entry name" value="Mre11_N"/>
</dbReference>
<proteinExistence type="inferred from homology"/>
<dbReference type="STRING" id="1497020.DO97_03165"/>
<dbReference type="OrthoDB" id="9773856at2"/>
<reference evidence="7 8" key="1">
    <citation type="journal article" date="2014" name="Mol. Ecol.">
        <title>Evolution of Synechococcus.</title>
        <authorList>
            <person name="Dvorak P."/>
            <person name="Casamatta D."/>
            <person name="Hasler P."/>
            <person name="Poulickova A."/>
            <person name="Ondrej V."/>
            <person name="Sanges R."/>
        </authorList>
    </citation>
    <scope>NUCLEOTIDE SEQUENCE [LARGE SCALE GENOMIC DNA]</scope>
    <source>
        <strain evidence="7 8">CAUP A 1101</strain>
    </source>
</reference>
<dbReference type="Proteomes" id="UP000030170">
    <property type="component" value="Unassembled WGS sequence"/>
</dbReference>
<name>A0A098TL66_9CYAN</name>
<dbReference type="InterPro" id="IPR004843">
    <property type="entry name" value="Calcineurin-like_PHP"/>
</dbReference>
<comment type="similarity">
    <text evidence="1">Belongs to the SbcD family.</text>
</comment>
<gene>
    <name evidence="7" type="ORF">DO97_03165</name>
</gene>
<protein>
    <recommendedName>
        <fullName evidence="2">Nuclease SbcCD subunit D</fullName>
    </recommendedName>
</protein>
<evidence type="ECO:0000256" key="1">
    <source>
        <dbReference type="ARBA" id="ARBA00010555"/>
    </source>
</evidence>
<keyword evidence="8" id="KW-1185">Reference proteome</keyword>
<dbReference type="SUPFAM" id="SSF56300">
    <property type="entry name" value="Metallo-dependent phosphatases"/>
    <property type="match status" value="1"/>
</dbReference>
<evidence type="ECO:0000256" key="2">
    <source>
        <dbReference type="ARBA" id="ARBA00013365"/>
    </source>
</evidence>
<dbReference type="InterPro" id="IPR050535">
    <property type="entry name" value="DNA_Repair-Maintenance_Comp"/>
</dbReference>
<dbReference type="Pfam" id="PF00149">
    <property type="entry name" value="Metallophos"/>
    <property type="match status" value="1"/>
</dbReference>
<sequence>MPRFLHIADIHLGFDRYDCRDRTLDFFYALQDVLERYAIAPAVDFVLIAGDLFEHRNIQPGVLNQAQLCLQHLQAAQIPVLAIEGNHDNRPYGTKTSWLRYLADWDLLILLEPGDTQGGEALYQPWNPDRKSGGYIDLPCGVRVLGSQWYGASAPKAIAQLATAIQELPPGPPHQILMFHHGLEGQIARYQGALRYRDFLPLKRAGIDYLALGHIHKHYTLESWIFNPGSLEANNIEEGDYLRGAYLVEITAEGVVATLKQDYYQRPIVRLELKTQGHESVEEIYQGAIAQIQAARASGQLNSPLAPIVALRIKGSVGFDPLDLNTKDLQRHLQDLSGALIFRLQYEVTAIQFQTPVDETATPTDLEREVFKDLLAAHGSYKHRMEPLAQGLMDLKGLQLENRPEADLYKFVRQLFTAPLTVEVPNL</sequence>
<comment type="caution">
    <text evidence="7">The sequence shown here is derived from an EMBL/GenBank/DDBJ whole genome shotgun (WGS) entry which is preliminary data.</text>
</comment>
<dbReference type="AlphaFoldDB" id="A0A098TL66"/>
<feature type="domain" description="Calcineurin-like phosphoesterase" evidence="6">
    <location>
        <begin position="3"/>
        <end position="217"/>
    </location>
</feature>
<dbReference type="RefSeq" id="WP_036532271.1">
    <property type="nucleotide sequence ID" value="NZ_JJML01000016.1"/>
</dbReference>
<keyword evidence="4" id="KW-0378">Hydrolase</keyword>
<dbReference type="CDD" id="cd00840">
    <property type="entry name" value="MPP_Mre11_N"/>
    <property type="match status" value="1"/>
</dbReference>
<evidence type="ECO:0000259" key="6">
    <source>
        <dbReference type="Pfam" id="PF00149"/>
    </source>
</evidence>
<evidence type="ECO:0000313" key="8">
    <source>
        <dbReference type="Proteomes" id="UP000030170"/>
    </source>
</evidence>
<dbReference type="InterPro" id="IPR029052">
    <property type="entry name" value="Metallo-depent_PP-like"/>
</dbReference>
<dbReference type="GO" id="GO:0004527">
    <property type="term" value="F:exonuclease activity"/>
    <property type="evidence" value="ECO:0007669"/>
    <property type="project" value="UniProtKB-KW"/>
</dbReference>